<dbReference type="SUPFAM" id="SSF53167">
    <property type="entry name" value="Purine and uridine phosphorylases"/>
    <property type="match status" value="1"/>
</dbReference>
<protein>
    <submittedName>
        <fullName evidence="2">5'-methylthioadenosine/S-adenosylhomocysteine nucleosidase</fullName>
    </submittedName>
</protein>
<dbReference type="GO" id="GO:0008930">
    <property type="term" value="F:methylthioadenosine nucleosidase activity"/>
    <property type="evidence" value="ECO:0007669"/>
    <property type="project" value="TreeGrafter"/>
</dbReference>
<proteinExistence type="predicted"/>
<feature type="domain" description="Nucleoside phosphorylase" evidence="1">
    <location>
        <begin position="18"/>
        <end position="214"/>
    </location>
</feature>
<dbReference type="PANTHER" id="PTHR46832">
    <property type="entry name" value="5'-METHYLTHIOADENOSINE/S-ADENOSYLHOMOCYSTEINE NUCLEOSIDASE"/>
    <property type="match status" value="1"/>
</dbReference>
<name>A0A8J6NPS2_9CHLR</name>
<dbReference type="Pfam" id="PF01048">
    <property type="entry name" value="PNP_UDP_1"/>
    <property type="match status" value="1"/>
</dbReference>
<evidence type="ECO:0000259" key="1">
    <source>
        <dbReference type="Pfam" id="PF01048"/>
    </source>
</evidence>
<dbReference type="GO" id="GO:0009116">
    <property type="term" value="P:nucleoside metabolic process"/>
    <property type="evidence" value="ECO:0007669"/>
    <property type="project" value="InterPro"/>
</dbReference>
<evidence type="ECO:0000313" key="3">
    <source>
        <dbReference type="Proteomes" id="UP000614469"/>
    </source>
</evidence>
<dbReference type="InterPro" id="IPR000845">
    <property type="entry name" value="Nucleoside_phosphorylase_d"/>
</dbReference>
<evidence type="ECO:0000313" key="2">
    <source>
        <dbReference type="EMBL" id="MBC8336319.1"/>
    </source>
</evidence>
<sequence>MNKIAILISANSEWRAIKLLYPDANIQNSLYGEFFNTILDQHPVTFFFAGWGKISAAASAQFVIDHFRPDLLVNLGTCGGFEGRVETGTIILVERALSYDIYEQMGDTAAAIDFYATDLDLSWLPSVDDLPVRRGLLVSGDRDIFPEDIPMLIEKYDAFAADWETASISWVAQKNGIRLLVLRGVSDLVSIEGGEAYGDIELFHQRSKKIMASLSEIFEKLLQRIA</sequence>
<dbReference type="InterPro" id="IPR035994">
    <property type="entry name" value="Nucleoside_phosphorylase_sf"/>
</dbReference>
<accession>A0A8J6NPS2</accession>
<dbReference type="CDD" id="cd09008">
    <property type="entry name" value="MTAN"/>
    <property type="match status" value="1"/>
</dbReference>
<dbReference type="GO" id="GO:0019284">
    <property type="term" value="P:L-methionine salvage from S-adenosylmethionine"/>
    <property type="evidence" value="ECO:0007669"/>
    <property type="project" value="TreeGrafter"/>
</dbReference>
<dbReference type="GO" id="GO:0008782">
    <property type="term" value="F:adenosylhomocysteine nucleosidase activity"/>
    <property type="evidence" value="ECO:0007669"/>
    <property type="project" value="TreeGrafter"/>
</dbReference>
<dbReference type="Proteomes" id="UP000614469">
    <property type="component" value="Unassembled WGS sequence"/>
</dbReference>
<reference evidence="2 3" key="1">
    <citation type="submission" date="2020-08" db="EMBL/GenBank/DDBJ databases">
        <title>Bridging the membrane lipid divide: bacteria of the FCB group superphylum have the potential to synthesize archaeal ether lipids.</title>
        <authorList>
            <person name="Villanueva L."/>
            <person name="Von Meijenfeldt F.A.B."/>
            <person name="Westbye A.B."/>
            <person name="Yadav S."/>
            <person name="Hopmans E.C."/>
            <person name="Dutilh B.E."/>
            <person name="Sinninghe Damste J.S."/>
        </authorList>
    </citation>
    <scope>NUCLEOTIDE SEQUENCE [LARGE SCALE GENOMIC DNA]</scope>
    <source>
        <strain evidence="2">NIOZ-UU36</strain>
    </source>
</reference>
<organism evidence="2 3">
    <name type="scientific">Candidatus Desulfolinea nitratireducens</name>
    <dbReference type="NCBI Taxonomy" id="2841698"/>
    <lineage>
        <taxon>Bacteria</taxon>
        <taxon>Bacillati</taxon>
        <taxon>Chloroflexota</taxon>
        <taxon>Anaerolineae</taxon>
        <taxon>Anaerolineales</taxon>
        <taxon>Anaerolineales incertae sedis</taxon>
        <taxon>Candidatus Desulfolinea</taxon>
    </lineage>
</organism>
<dbReference type="EMBL" id="JACNJN010000154">
    <property type="protein sequence ID" value="MBC8336319.1"/>
    <property type="molecule type" value="Genomic_DNA"/>
</dbReference>
<comment type="caution">
    <text evidence="2">The sequence shown here is derived from an EMBL/GenBank/DDBJ whole genome shotgun (WGS) entry which is preliminary data.</text>
</comment>
<dbReference type="AlphaFoldDB" id="A0A8J6NPS2"/>
<dbReference type="PANTHER" id="PTHR46832:SF1">
    <property type="entry name" value="5'-METHYLTHIOADENOSINE_S-ADENOSYLHOMOCYSTEINE NUCLEOSIDASE"/>
    <property type="match status" value="1"/>
</dbReference>
<dbReference type="GO" id="GO:0005829">
    <property type="term" value="C:cytosol"/>
    <property type="evidence" value="ECO:0007669"/>
    <property type="project" value="TreeGrafter"/>
</dbReference>
<dbReference type="Gene3D" id="3.40.50.1580">
    <property type="entry name" value="Nucleoside phosphorylase domain"/>
    <property type="match status" value="1"/>
</dbReference>
<gene>
    <name evidence="2" type="ORF">H8E29_13715</name>
</gene>